<evidence type="ECO:0000313" key="5">
    <source>
        <dbReference type="EMBL" id="SNR32293.1"/>
    </source>
</evidence>
<dbReference type="InterPro" id="IPR001647">
    <property type="entry name" value="HTH_TetR"/>
</dbReference>
<protein>
    <submittedName>
        <fullName evidence="5">Transcriptional regulator, TetR family</fullName>
    </submittedName>
</protein>
<dbReference type="PANTHER" id="PTHR30055">
    <property type="entry name" value="HTH-TYPE TRANSCRIPTIONAL REGULATOR RUTR"/>
    <property type="match status" value="1"/>
</dbReference>
<sequence>MPYRRTPRVQARLDAQRELLLESAVRLLAERGYAGCSVAAVAAEAGVAIGSVYRHFPSKAELVAELFRRVVEREVAAVEQASTSASGVTERVTAVIETFANRALKTPRLAYALLAEPVDAPVEQQRLVFRQAFRDVVAARITEGVTAGVLPPQDANISAAALVGAIAEVMIGPLTAESADADVIPALCTFAAQALGGGTLSPNTPTTPPVTGGSHVTHP</sequence>
<feature type="DNA-binding region" description="H-T-H motif" evidence="2">
    <location>
        <begin position="37"/>
        <end position="56"/>
    </location>
</feature>
<name>A0A238VF47_9PSEU</name>
<keyword evidence="6" id="KW-1185">Reference proteome</keyword>
<reference evidence="5 6" key="1">
    <citation type="submission" date="2017-06" db="EMBL/GenBank/DDBJ databases">
        <authorList>
            <person name="Kim H.J."/>
            <person name="Triplett B.A."/>
        </authorList>
    </citation>
    <scope>NUCLEOTIDE SEQUENCE [LARGE SCALE GENOMIC DNA]</scope>
    <source>
        <strain evidence="5 6">DSM 45207</strain>
    </source>
</reference>
<evidence type="ECO:0000256" key="2">
    <source>
        <dbReference type="PROSITE-ProRule" id="PRU00335"/>
    </source>
</evidence>
<feature type="region of interest" description="Disordered" evidence="3">
    <location>
        <begin position="198"/>
        <end position="219"/>
    </location>
</feature>
<dbReference type="GO" id="GO:0003700">
    <property type="term" value="F:DNA-binding transcription factor activity"/>
    <property type="evidence" value="ECO:0007669"/>
    <property type="project" value="TreeGrafter"/>
</dbReference>
<dbReference type="Proteomes" id="UP000198348">
    <property type="component" value="Unassembled WGS sequence"/>
</dbReference>
<keyword evidence="1 2" id="KW-0238">DNA-binding</keyword>
<dbReference type="EMBL" id="FZNW01000002">
    <property type="protein sequence ID" value="SNR32293.1"/>
    <property type="molecule type" value="Genomic_DNA"/>
</dbReference>
<dbReference type="InterPro" id="IPR023772">
    <property type="entry name" value="DNA-bd_HTH_TetR-type_CS"/>
</dbReference>
<dbReference type="PROSITE" id="PS50977">
    <property type="entry name" value="HTH_TETR_2"/>
    <property type="match status" value="1"/>
</dbReference>
<dbReference type="SUPFAM" id="SSF46689">
    <property type="entry name" value="Homeodomain-like"/>
    <property type="match status" value="1"/>
</dbReference>
<evidence type="ECO:0000313" key="6">
    <source>
        <dbReference type="Proteomes" id="UP000198348"/>
    </source>
</evidence>
<dbReference type="AlphaFoldDB" id="A0A238VF47"/>
<dbReference type="Pfam" id="PF00440">
    <property type="entry name" value="TetR_N"/>
    <property type="match status" value="1"/>
</dbReference>
<dbReference type="PRINTS" id="PR00455">
    <property type="entry name" value="HTHTETR"/>
</dbReference>
<dbReference type="OrthoDB" id="63332at2"/>
<feature type="domain" description="HTH tetR-type" evidence="4">
    <location>
        <begin position="14"/>
        <end position="74"/>
    </location>
</feature>
<dbReference type="PANTHER" id="PTHR30055:SF226">
    <property type="entry name" value="HTH-TYPE TRANSCRIPTIONAL REGULATOR PKSA"/>
    <property type="match status" value="1"/>
</dbReference>
<evidence type="ECO:0000259" key="4">
    <source>
        <dbReference type="PROSITE" id="PS50977"/>
    </source>
</evidence>
<accession>A0A238VF47</accession>
<dbReference type="PROSITE" id="PS01081">
    <property type="entry name" value="HTH_TETR_1"/>
    <property type="match status" value="1"/>
</dbReference>
<organism evidence="5 6">
    <name type="scientific">Haloechinothrix alba</name>
    <dbReference type="NCBI Taxonomy" id="664784"/>
    <lineage>
        <taxon>Bacteria</taxon>
        <taxon>Bacillati</taxon>
        <taxon>Actinomycetota</taxon>
        <taxon>Actinomycetes</taxon>
        <taxon>Pseudonocardiales</taxon>
        <taxon>Pseudonocardiaceae</taxon>
        <taxon>Haloechinothrix</taxon>
    </lineage>
</organism>
<dbReference type="RefSeq" id="WP_089299746.1">
    <property type="nucleotide sequence ID" value="NZ_FZNW01000002.1"/>
</dbReference>
<dbReference type="InterPro" id="IPR009057">
    <property type="entry name" value="Homeodomain-like_sf"/>
</dbReference>
<gene>
    <name evidence="5" type="ORF">SAMN06265360_10296</name>
</gene>
<dbReference type="InterPro" id="IPR036271">
    <property type="entry name" value="Tet_transcr_reg_TetR-rel_C_sf"/>
</dbReference>
<evidence type="ECO:0000256" key="1">
    <source>
        <dbReference type="ARBA" id="ARBA00023125"/>
    </source>
</evidence>
<dbReference type="Gene3D" id="1.10.10.60">
    <property type="entry name" value="Homeodomain-like"/>
    <property type="match status" value="1"/>
</dbReference>
<dbReference type="InterPro" id="IPR050109">
    <property type="entry name" value="HTH-type_TetR-like_transc_reg"/>
</dbReference>
<evidence type="ECO:0000256" key="3">
    <source>
        <dbReference type="SAM" id="MobiDB-lite"/>
    </source>
</evidence>
<dbReference type="Gene3D" id="1.10.357.10">
    <property type="entry name" value="Tetracycline Repressor, domain 2"/>
    <property type="match status" value="1"/>
</dbReference>
<dbReference type="GO" id="GO:0000976">
    <property type="term" value="F:transcription cis-regulatory region binding"/>
    <property type="evidence" value="ECO:0007669"/>
    <property type="project" value="TreeGrafter"/>
</dbReference>
<dbReference type="SUPFAM" id="SSF48498">
    <property type="entry name" value="Tetracyclin repressor-like, C-terminal domain"/>
    <property type="match status" value="1"/>
</dbReference>
<proteinExistence type="predicted"/>
<feature type="compositionally biased region" description="Low complexity" evidence="3">
    <location>
        <begin position="200"/>
        <end position="213"/>
    </location>
</feature>